<comment type="caution">
    <text evidence="2">The sequence shown here is derived from an EMBL/GenBank/DDBJ whole genome shotgun (WGS) entry which is preliminary data.</text>
</comment>
<dbReference type="InterPro" id="IPR000182">
    <property type="entry name" value="GNAT_dom"/>
</dbReference>
<dbReference type="Gene3D" id="3.40.630.30">
    <property type="match status" value="1"/>
</dbReference>
<gene>
    <name evidence="2" type="ORF">SDC9_65873</name>
</gene>
<sequence length="181" mass="20583">MIQKTLEDGNIRIRPIGMQDTDNVIRWRNSPQVQEHFIDQRPFTREGQEQWIMTQVEPGNVAQFIIELLPEGRAVGSVYLRDIDMTHEKAEYGIFIGESGARGCGCGTKAAQLILNYAFKTLGLHRVFLRVLADNPIAIGSYQKAGFVQEGCFRDGVCIKGQYVDLVFMSILKREWEAMQK</sequence>
<dbReference type="PANTHER" id="PTHR43415">
    <property type="entry name" value="SPERMIDINE N(1)-ACETYLTRANSFERASE"/>
    <property type="match status" value="1"/>
</dbReference>
<evidence type="ECO:0000313" key="2">
    <source>
        <dbReference type="EMBL" id="MPM19449.1"/>
    </source>
</evidence>
<evidence type="ECO:0000259" key="1">
    <source>
        <dbReference type="PROSITE" id="PS51186"/>
    </source>
</evidence>
<reference evidence="2" key="1">
    <citation type="submission" date="2019-08" db="EMBL/GenBank/DDBJ databases">
        <authorList>
            <person name="Kucharzyk K."/>
            <person name="Murdoch R.W."/>
            <person name="Higgins S."/>
            <person name="Loffler F."/>
        </authorList>
    </citation>
    <scope>NUCLEOTIDE SEQUENCE</scope>
</reference>
<proteinExistence type="predicted"/>
<feature type="domain" description="N-acetyltransferase" evidence="1">
    <location>
        <begin position="11"/>
        <end position="174"/>
    </location>
</feature>
<accession>A0A644XTN4</accession>
<dbReference type="GO" id="GO:0016747">
    <property type="term" value="F:acyltransferase activity, transferring groups other than amino-acyl groups"/>
    <property type="evidence" value="ECO:0007669"/>
    <property type="project" value="InterPro"/>
</dbReference>
<name>A0A644XTN4_9ZZZZ</name>
<dbReference type="AlphaFoldDB" id="A0A644XTN4"/>
<organism evidence="2">
    <name type="scientific">bioreactor metagenome</name>
    <dbReference type="NCBI Taxonomy" id="1076179"/>
    <lineage>
        <taxon>unclassified sequences</taxon>
        <taxon>metagenomes</taxon>
        <taxon>ecological metagenomes</taxon>
    </lineage>
</organism>
<dbReference type="Pfam" id="PF13302">
    <property type="entry name" value="Acetyltransf_3"/>
    <property type="match status" value="1"/>
</dbReference>
<dbReference type="EMBL" id="VSSQ01003180">
    <property type="protein sequence ID" value="MPM19449.1"/>
    <property type="molecule type" value="Genomic_DNA"/>
</dbReference>
<dbReference type="InterPro" id="IPR016181">
    <property type="entry name" value="Acyl_CoA_acyltransferase"/>
</dbReference>
<dbReference type="PROSITE" id="PS51186">
    <property type="entry name" value="GNAT"/>
    <property type="match status" value="1"/>
</dbReference>
<protein>
    <recommendedName>
        <fullName evidence="1">N-acetyltransferase domain-containing protein</fullName>
    </recommendedName>
</protein>
<dbReference type="PANTHER" id="PTHR43415:SF3">
    <property type="entry name" value="GNAT-FAMILY ACETYLTRANSFERASE"/>
    <property type="match status" value="1"/>
</dbReference>
<dbReference type="SUPFAM" id="SSF55729">
    <property type="entry name" value="Acyl-CoA N-acyltransferases (Nat)"/>
    <property type="match status" value="1"/>
</dbReference>